<proteinExistence type="predicted"/>
<sequence>MNKLLIVEDEAIIRKGLVNSIQWENWGFQVCGEAVNGKAALDYILHHDVDVMMTDVRMPVMDGLELSRLVKASKPEVKIVVLTGFSDFEYARQSLEHGVFQYILKPLKRDKLAEVFLQLREILDKEQQEYREKSELLKEVAESRVVVLQKQLSDWVHGRYANPLAPALMNETKPWDTMKTGYYLCALVDIDNLDCLESDFVSLFKQNAWSIMKDIASQIFNQAGDDYAVLSAVDDLGRLTLLLHIGENDSNAAAEAENGGKVADALRILLDWLQNTWSGASFSAGIGGWVRAVECVPETYQQASEALEHRFYRGTASINSYHDIPKLRTLTPQEFQQIKHAEKKLINYISTGSGDVHLIYEEMFAGILQHQRVQSQTIKNAVAQTLYSVCGYLSEQSYDKELDVMDNISMTGLTDLQHVLSYAKQKLNEIKNEIDKADPNTERNLVRQAKEFVTENYRNDFSLTEIAAQLYVNPSYFSWLFKQETGLTFTAYLTQYRMSVAKNLLKQDKQKVYEVAQCVGYNDYRHFCKMFKKVEGISPKDFKQRGK</sequence>
<dbReference type="Pfam" id="PF12833">
    <property type="entry name" value="HTH_18"/>
    <property type="match status" value="1"/>
</dbReference>
<keyword evidence="6" id="KW-0238">DNA-binding</keyword>
<dbReference type="Gene3D" id="1.10.10.60">
    <property type="entry name" value="Homeodomain-like"/>
    <property type="match status" value="2"/>
</dbReference>
<reference evidence="8 9" key="1">
    <citation type="submission" date="2018-11" db="EMBL/GenBank/DDBJ databases">
        <title>Complete genome sequence of Paenibacillus baekrokdamisoli strain KCTC 33723.</title>
        <authorList>
            <person name="Kang S.W."/>
            <person name="Lee K.C."/>
            <person name="Kim K.K."/>
            <person name="Kim J.S."/>
            <person name="Kim D.S."/>
            <person name="Ko S.H."/>
            <person name="Yang S.H."/>
            <person name="Lee J.S."/>
        </authorList>
    </citation>
    <scope>NUCLEOTIDE SEQUENCE [LARGE SCALE GENOMIC DNA]</scope>
    <source>
        <strain evidence="8 9">KCTC 33723</strain>
    </source>
</reference>
<dbReference type="RefSeq" id="WP_125653769.1">
    <property type="nucleotide sequence ID" value="NZ_AP019308.1"/>
</dbReference>
<dbReference type="InterPro" id="IPR011006">
    <property type="entry name" value="CheY-like_superfamily"/>
</dbReference>
<dbReference type="GO" id="GO:0003700">
    <property type="term" value="F:DNA-binding transcription factor activity"/>
    <property type="evidence" value="ECO:0007669"/>
    <property type="project" value="InterPro"/>
</dbReference>
<evidence type="ECO:0000313" key="8">
    <source>
        <dbReference type="EMBL" id="BBH19428.1"/>
    </source>
</evidence>
<dbReference type="InterPro" id="IPR001789">
    <property type="entry name" value="Sig_transdc_resp-reg_receiver"/>
</dbReference>
<dbReference type="PROSITE" id="PS00041">
    <property type="entry name" value="HTH_ARAC_FAMILY_1"/>
    <property type="match status" value="1"/>
</dbReference>
<dbReference type="PANTHER" id="PTHR42713:SF3">
    <property type="entry name" value="TRANSCRIPTIONAL REGULATORY PROTEIN HPTR"/>
    <property type="match status" value="1"/>
</dbReference>
<dbReference type="OrthoDB" id="342399at2"/>
<keyword evidence="4" id="KW-0902">Two-component regulatory system</keyword>
<dbReference type="GO" id="GO:0000160">
    <property type="term" value="P:phosphorelay signal transduction system"/>
    <property type="evidence" value="ECO:0007669"/>
    <property type="project" value="UniProtKB-KW"/>
</dbReference>
<evidence type="ECO:0000256" key="6">
    <source>
        <dbReference type="ARBA" id="ARBA00023125"/>
    </source>
</evidence>
<evidence type="ECO:0000256" key="7">
    <source>
        <dbReference type="ARBA" id="ARBA00023163"/>
    </source>
</evidence>
<dbReference type="InterPro" id="IPR018060">
    <property type="entry name" value="HTH_AraC"/>
</dbReference>
<dbReference type="GO" id="GO:0005737">
    <property type="term" value="C:cytoplasm"/>
    <property type="evidence" value="ECO:0007669"/>
    <property type="project" value="UniProtKB-SubCell"/>
</dbReference>
<dbReference type="SUPFAM" id="SSF46689">
    <property type="entry name" value="Homeodomain-like"/>
    <property type="match status" value="2"/>
</dbReference>
<dbReference type="Proteomes" id="UP000275368">
    <property type="component" value="Chromosome"/>
</dbReference>
<evidence type="ECO:0000256" key="2">
    <source>
        <dbReference type="ARBA" id="ARBA00022490"/>
    </source>
</evidence>
<dbReference type="CDD" id="cd17536">
    <property type="entry name" value="REC_YesN-like"/>
    <property type="match status" value="1"/>
</dbReference>
<dbReference type="GO" id="GO:0043565">
    <property type="term" value="F:sequence-specific DNA binding"/>
    <property type="evidence" value="ECO:0007669"/>
    <property type="project" value="InterPro"/>
</dbReference>
<dbReference type="InterPro" id="IPR051552">
    <property type="entry name" value="HptR"/>
</dbReference>
<dbReference type="SMART" id="SM00342">
    <property type="entry name" value="HTH_ARAC"/>
    <property type="match status" value="1"/>
</dbReference>
<evidence type="ECO:0000256" key="3">
    <source>
        <dbReference type="ARBA" id="ARBA00022553"/>
    </source>
</evidence>
<evidence type="ECO:0000256" key="1">
    <source>
        <dbReference type="ARBA" id="ARBA00004496"/>
    </source>
</evidence>
<organism evidence="8 9">
    <name type="scientific">Paenibacillus baekrokdamisoli</name>
    <dbReference type="NCBI Taxonomy" id="1712516"/>
    <lineage>
        <taxon>Bacteria</taxon>
        <taxon>Bacillati</taxon>
        <taxon>Bacillota</taxon>
        <taxon>Bacilli</taxon>
        <taxon>Bacillales</taxon>
        <taxon>Paenibacillaceae</taxon>
        <taxon>Paenibacillus</taxon>
    </lineage>
</organism>
<keyword evidence="3" id="KW-0597">Phosphoprotein</keyword>
<evidence type="ECO:0000256" key="4">
    <source>
        <dbReference type="ARBA" id="ARBA00023012"/>
    </source>
</evidence>
<dbReference type="PROSITE" id="PS50110">
    <property type="entry name" value="RESPONSE_REGULATORY"/>
    <property type="match status" value="1"/>
</dbReference>
<accession>A0A3G9J6M6</accession>
<evidence type="ECO:0000256" key="5">
    <source>
        <dbReference type="ARBA" id="ARBA00023015"/>
    </source>
</evidence>
<dbReference type="PROSITE" id="PS01124">
    <property type="entry name" value="HTH_ARAC_FAMILY_2"/>
    <property type="match status" value="1"/>
</dbReference>
<dbReference type="Gene3D" id="3.40.50.2300">
    <property type="match status" value="1"/>
</dbReference>
<keyword evidence="5" id="KW-0805">Transcription regulation</keyword>
<dbReference type="InterPro" id="IPR018062">
    <property type="entry name" value="HTH_AraC-typ_CS"/>
</dbReference>
<keyword evidence="9" id="KW-1185">Reference proteome</keyword>
<dbReference type="InterPro" id="IPR009057">
    <property type="entry name" value="Homeodomain-like_sf"/>
</dbReference>
<keyword evidence="7" id="KW-0804">Transcription</keyword>
<dbReference type="EMBL" id="AP019308">
    <property type="protein sequence ID" value="BBH19428.1"/>
    <property type="molecule type" value="Genomic_DNA"/>
</dbReference>
<keyword evidence="2" id="KW-0963">Cytoplasm</keyword>
<dbReference type="SMART" id="SM00448">
    <property type="entry name" value="REC"/>
    <property type="match status" value="1"/>
</dbReference>
<name>A0A3G9J6M6_9BACL</name>
<dbReference type="KEGG" id="pbk:Back11_07730"/>
<dbReference type="PANTHER" id="PTHR42713">
    <property type="entry name" value="HISTIDINE KINASE-RELATED"/>
    <property type="match status" value="1"/>
</dbReference>
<evidence type="ECO:0000313" key="9">
    <source>
        <dbReference type="Proteomes" id="UP000275368"/>
    </source>
</evidence>
<dbReference type="AlphaFoldDB" id="A0A3G9J6M6"/>
<comment type="subcellular location">
    <subcellularLocation>
        <location evidence="1">Cytoplasm</location>
    </subcellularLocation>
</comment>
<protein>
    <submittedName>
        <fullName evidence="8">AraC family transcriptional regulator</fullName>
    </submittedName>
</protein>
<dbReference type="SUPFAM" id="SSF52172">
    <property type="entry name" value="CheY-like"/>
    <property type="match status" value="1"/>
</dbReference>
<dbReference type="Pfam" id="PF00072">
    <property type="entry name" value="Response_reg"/>
    <property type="match status" value="1"/>
</dbReference>
<gene>
    <name evidence="8" type="ORF">Back11_07730</name>
</gene>